<feature type="region of interest" description="Disordered" evidence="1">
    <location>
        <begin position="1"/>
        <end position="24"/>
    </location>
</feature>
<evidence type="ECO:0000313" key="2">
    <source>
        <dbReference type="EMBL" id="QDV27378.1"/>
    </source>
</evidence>
<name>A0A518GFQ2_9BACT</name>
<dbReference type="EMBL" id="CP036298">
    <property type="protein sequence ID" value="QDV27378.1"/>
    <property type="molecule type" value="Genomic_DNA"/>
</dbReference>
<dbReference type="RefSeq" id="WP_197355750.1">
    <property type="nucleotide sequence ID" value="NZ_CP036298.1"/>
</dbReference>
<dbReference type="AlphaFoldDB" id="A0A518GFQ2"/>
<sequence>MQGTVNGKLEADRFQRNVKEGGELSSPISNLVEKQSELEAALQDF</sequence>
<dbReference type="KEGG" id="ahel:Q31a_57670"/>
<keyword evidence="3" id="KW-1185">Reference proteome</keyword>
<evidence type="ECO:0000313" key="3">
    <source>
        <dbReference type="Proteomes" id="UP000318017"/>
    </source>
</evidence>
<accession>A0A518GFQ2</accession>
<gene>
    <name evidence="2" type="ORF">Q31a_57670</name>
</gene>
<protein>
    <submittedName>
        <fullName evidence="2">Uncharacterized protein</fullName>
    </submittedName>
</protein>
<dbReference type="Proteomes" id="UP000318017">
    <property type="component" value="Chromosome"/>
</dbReference>
<reference evidence="2 3" key="1">
    <citation type="submission" date="2019-02" db="EMBL/GenBank/DDBJ databases">
        <title>Deep-cultivation of Planctomycetes and their phenomic and genomic characterization uncovers novel biology.</title>
        <authorList>
            <person name="Wiegand S."/>
            <person name="Jogler M."/>
            <person name="Boedeker C."/>
            <person name="Pinto D."/>
            <person name="Vollmers J."/>
            <person name="Rivas-Marin E."/>
            <person name="Kohn T."/>
            <person name="Peeters S.H."/>
            <person name="Heuer A."/>
            <person name="Rast P."/>
            <person name="Oberbeckmann S."/>
            <person name="Bunk B."/>
            <person name="Jeske O."/>
            <person name="Meyerdierks A."/>
            <person name="Storesund J.E."/>
            <person name="Kallscheuer N."/>
            <person name="Luecker S."/>
            <person name="Lage O.M."/>
            <person name="Pohl T."/>
            <person name="Merkel B.J."/>
            <person name="Hornburger P."/>
            <person name="Mueller R.-W."/>
            <person name="Bruemmer F."/>
            <person name="Labrenz M."/>
            <person name="Spormann A.M."/>
            <person name="Op den Camp H."/>
            <person name="Overmann J."/>
            <person name="Amann R."/>
            <person name="Jetten M.S.M."/>
            <person name="Mascher T."/>
            <person name="Medema M.H."/>
            <person name="Devos D.P."/>
            <person name="Kaster A.-K."/>
            <person name="Ovreas L."/>
            <person name="Rohde M."/>
            <person name="Galperin M.Y."/>
            <person name="Jogler C."/>
        </authorList>
    </citation>
    <scope>NUCLEOTIDE SEQUENCE [LARGE SCALE GENOMIC DNA]</scope>
    <source>
        <strain evidence="2 3">Q31a</strain>
    </source>
</reference>
<proteinExistence type="predicted"/>
<organism evidence="2 3">
    <name type="scientific">Aureliella helgolandensis</name>
    <dbReference type="NCBI Taxonomy" id="2527968"/>
    <lineage>
        <taxon>Bacteria</taxon>
        <taxon>Pseudomonadati</taxon>
        <taxon>Planctomycetota</taxon>
        <taxon>Planctomycetia</taxon>
        <taxon>Pirellulales</taxon>
        <taxon>Pirellulaceae</taxon>
        <taxon>Aureliella</taxon>
    </lineage>
</organism>
<evidence type="ECO:0000256" key="1">
    <source>
        <dbReference type="SAM" id="MobiDB-lite"/>
    </source>
</evidence>
<feature type="compositionally biased region" description="Basic and acidic residues" evidence="1">
    <location>
        <begin position="9"/>
        <end position="22"/>
    </location>
</feature>